<proteinExistence type="predicted"/>
<evidence type="ECO:0000313" key="3">
    <source>
        <dbReference type="EMBL" id="CAE0761947.1"/>
    </source>
</evidence>
<feature type="coiled-coil region" evidence="1">
    <location>
        <begin position="331"/>
        <end position="386"/>
    </location>
</feature>
<name>A0A7S4EZ52_CHRCT</name>
<keyword evidence="1" id="KW-0175">Coiled coil</keyword>
<evidence type="ECO:0000256" key="1">
    <source>
        <dbReference type="SAM" id="Coils"/>
    </source>
</evidence>
<feature type="compositionally biased region" description="Basic and acidic residues" evidence="2">
    <location>
        <begin position="207"/>
        <end position="225"/>
    </location>
</feature>
<gene>
    <name evidence="3" type="ORF">PCAR00345_LOCUS14559</name>
</gene>
<organism evidence="3">
    <name type="scientific">Chrysotila carterae</name>
    <name type="common">Marine alga</name>
    <name type="synonym">Syracosphaera carterae</name>
    <dbReference type="NCBI Taxonomy" id="13221"/>
    <lineage>
        <taxon>Eukaryota</taxon>
        <taxon>Haptista</taxon>
        <taxon>Haptophyta</taxon>
        <taxon>Prymnesiophyceae</taxon>
        <taxon>Isochrysidales</taxon>
        <taxon>Isochrysidaceae</taxon>
        <taxon>Chrysotila</taxon>
    </lineage>
</organism>
<accession>A0A7S4EZ52</accession>
<feature type="region of interest" description="Disordered" evidence="2">
    <location>
        <begin position="189"/>
        <end position="229"/>
    </location>
</feature>
<reference evidence="3" key="1">
    <citation type="submission" date="2021-01" db="EMBL/GenBank/DDBJ databases">
        <authorList>
            <person name="Corre E."/>
            <person name="Pelletier E."/>
            <person name="Niang G."/>
            <person name="Scheremetjew M."/>
            <person name="Finn R."/>
            <person name="Kale V."/>
            <person name="Holt S."/>
            <person name="Cochrane G."/>
            <person name="Meng A."/>
            <person name="Brown T."/>
            <person name="Cohen L."/>
        </authorList>
    </citation>
    <scope>NUCLEOTIDE SEQUENCE</scope>
    <source>
        <strain evidence="3">CCMP645</strain>
    </source>
</reference>
<feature type="region of interest" description="Disordered" evidence="2">
    <location>
        <begin position="1"/>
        <end position="26"/>
    </location>
</feature>
<dbReference type="AlphaFoldDB" id="A0A7S4EZ52"/>
<evidence type="ECO:0000256" key="2">
    <source>
        <dbReference type="SAM" id="MobiDB-lite"/>
    </source>
</evidence>
<protein>
    <submittedName>
        <fullName evidence="3">Uncharacterized protein</fullName>
    </submittedName>
</protein>
<sequence length="503" mass="55506">MDSLPPVSADYRSPPNGGSRSRRVSREISNVGFAGLMDGTPNGRSRKASREIVTTAAAPGTLTSGSPLVRKSAAEEDQASVIKALCKTYAATTTKLMYAFAALSEQKEKSGEVKTLSDALSSAGRNDLLEQITLALASSVERVLRSGDLAMRSSVLRDLRARFSPKDKPAGVDAGVQVAVPALKSKKSKGDLELKPGTPDTVSCDEISLRSAKEENEDEGAKETTDAAVSKPSANMTVAIYERLKNWEAQKLAKLERERLRAVEKEAKELVPDKNTMRKSTARYSQVESAIKVERKAAEEQKLAEVGVKLHEEAEARIHAEMLLTHSESMREQLVQRLEQTNLEKEAVLEKLAAAQKQVAREQETVENLKSQYDRAAQQIEIKDSLAGKALEVWPMFPNKRVLRVAESEEFDGRISAEYRVKDMESNEKGVSLLMGRNAATKTSEPQCVLFDSAIMSDLEAARWWVANQHRFEKLNRKIAPRAANRSARLHNIAWAQEALLLH</sequence>
<dbReference type="EMBL" id="HBIZ01023021">
    <property type="protein sequence ID" value="CAE0761947.1"/>
    <property type="molecule type" value="Transcribed_RNA"/>
</dbReference>